<comment type="caution">
    <text evidence="1">The sequence shown here is derived from an EMBL/GenBank/DDBJ whole genome shotgun (WGS) entry which is preliminary data.</text>
</comment>
<sequence length="105" mass="12054">MLQIGLYLLLKEIYKIRKSSDHFTSLLHTVLQPWLLDYSPFDLHRLTTVLRPSSFDCGSSNFYHLTMTLLSLPSDYDPYDLSCLPIVVLKPPLLDHDPPIIVAIL</sequence>
<evidence type="ECO:0000313" key="1">
    <source>
        <dbReference type="EMBL" id="KAI0524915.1"/>
    </source>
</evidence>
<accession>A0A8T3C517</accession>
<protein>
    <submittedName>
        <fullName evidence="1">Uncharacterized protein</fullName>
    </submittedName>
</protein>
<organism evidence="1 2">
    <name type="scientific">Dendrobium nobile</name>
    <name type="common">Orchid</name>
    <dbReference type="NCBI Taxonomy" id="94219"/>
    <lineage>
        <taxon>Eukaryota</taxon>
        <taxon>Viridiplantae</taxon>
        <taxon>Streptophyta</taxon>
        <taxon>Embryophyta</taxon>
        <taxon>Tracheophyta</taxon>
        <taxon>Spermatophyta</taxon>
        <taxon>Magnoliopsida</taxon>
        <taxon>Liliopsida</taxon>
        <taxon>Asparagales</taxon>
        <taxon>Orchidaceae</taxon>
        <taxon>Epidendroideae</taxon>
        <taxon>Malaxideae</taxon>
        <taxon>Dendrobiinae</taxon>
        <taxon>Dendrobium</taxon>
    </lineage>
</organism>
<name>A0A8T3C517_DENNO</name>
<keyword evidence="2" id="KW-1185">Reference proteome</keyword>
<dbReference type="Proteomes" id="UP000829196">
    <property type="component" value="Unassembled WGS sequence"/>
</dbReference>
<dbReference type="AlphaFoldDB" id="A0A8T3C517"/>
<evidence type="ECO:0000313" key="2">
    <source>
        <dbReference type="Proteomes" id="UP000829196"/>
    </source>
</evidence>
<dbReference type="EMBL" id="JAGYWB010000004">
    <property type="protein sequence ID" value="KAI0524915.1"/>
    <property type="molecule type" value="Genomic_DNA"/>
</dbReference>
<proteinExistence type="predicted"/>
<gene>
    <name evidence="1" type="ORF">KFK09_004305</name>
</gene>
<reference evidence="1" key="1">
    <citation type="journal article" date="2022" name="Front. Genet.">
        <title>Chromosome-Scale Assembly of the Dendrobium nobile Genome Provides Insights Into the Molecular Mechanism of the Biosynthesis of the Medicinal Active Ingredient of Dendrobium.</title>
        <authorList>
            <person name="Xu Q."/>
            <person name="Niu S.-C."/>
            <person name="Li K.-L."/>
            <person name="Zheng P.-J."/>
            <person name="Zhang X.-J."/>
            <person name="Jia Y."/>
            <person name="Liu Y."/>
            <person name="Niu Y.-X."/>
            <person name="Yu L.-H."/>
            <person name="Chen D.-F."/>
            <person name="Zhang G.-Q."/>
        </authorList>
    </citation>
    <scope>NUCLEOTIDE SEQUENCE</scope>
    <source>
        <tissue evidence="1">Leaf</tissue>
    </source>
</reference>